<dbReference type="Gene3D" id="2.30.240.10">
    <property type="entry name" value="At5g01610-like"/>
    <property type="match status" value="2"/>
</dbReference>
<dbReference type="PANTHER" id="PTHR31676:SF173">
    <property type="entry name" value="DUF538 DOMAIN-CONTAINING PROTEIN"/>
    <property type="match status" value="1"/>
</dbReference>
<reference evidence="2" key="1">
    <citation type="submission" date="2020-06" db="EMBL/GenBank/DDBJ databases">
        <authorList>
            <person name="Li T."/>
            <person name="Hu X."/>
            <person name="Zhang T."/>
            <person name="Song X."/>
            <person name="Zhang H."/>
            <person name="Dai N."/>
            <person name="Sheng W."/>
            <person name="Hou X."/>
            <person name="Wei L."/>
        </authorList>
    </citation>
    <scope>NUCLEOTIDE SEQUENCE</scope>
    <source>
        <strain evidence="2">G02</strain>
        <tissue evidence="2">Leaf</tissue>
    </source>
</reference>
<feature type="signal peptide" evidence="1">
    <location>
        <begin position="1"/>
        <end position="20"/>
    </location>
</feature>
<proteinExistence type="predicted"/>
<dbReference type="AlphaFoldDB" id="A0AAW2W3E9"/>
<name>A0AAW2W3E9_SESRA</name>
<evidence type="ECO:0008006" key="3">
    <source>
        <dbReference type="Google" id="ProtNLM"/>
    </source>
</evidence>
<feature type="chain" id="PRO_5043621259" description="DUF538 family protein" evidence="1">
    <location>
        <begin position="21"/>
        <end position="350"/>
    </location>
</feature>
<evidence type="ECO:0000313" key="2">
    <source>
        <dbReference type="EMBL" id="KAL0435903.1"/>
    </source>
</evidence>
<gene>
    <name evidence="2" type="ORF">Sradi_0298200</name>
</gene>
<dbReference type="SUPFAM" id="SSF141562">
    <property type="entry name" value="At5g01610-like"/>
    <property type="match status" value="2"/>
</dbReference>
<dbReference type="EMBL" id="JACGWJ010000002">
    <property type="protein sequence ID" value="KAL0435903.1"/>
    <property type="molecule type" value="Genomic_DNA"/>
</dbReference>
<organism evidence="2">
    <name type="scientific">Sesamum radiatum</name>
    <name type="common">Black benniseed</name>
    <dbReference type="NCBI Taxonomy" id="300843"/>
    <lineage>
        <taxon>Eukaryota</taxon>
        <taxon>Viridiplantae</taxon>
        <taxon>Streptophyta</taxon>
        <taxon>Embryophyta</taxon>
        <taxon>Tracheophyta</taxon>
        <taxon>Spermatophyta</taxon>
        <taxon>Magnoliopsida</taxon>
        <taxon>eudicotyledons</taxon>
        <taxon>Gunneridae</taxon>
        <taxon>Pentapetalae</taxon>
        <taxon>asterids</taxon>
        <taxon>lamiids</taxon>
        <taxon>Lamiales</taxon>
        <taxon>Pedaliaceae</taxon>
        <taxon>Sesamum</taxon>
    </lineage>
</organism>
<evidence type="ECO:0000256" key="1">
    <source>
        <dbReference type="SAM" id="SignalP"/>
    </source>
</evidence>
<dbReference type="Pfam" id="PF04398">
    <property type="entry name" value="DUF538"/>
    <property type="match status" value="2"/>
</dbReference>
<accession>A0AAW2W3E9</accession>
<protein>
    <recommendedName>
        <fullName evidence="3">DUF538 family protein</fullName>
    </recommendedName>
</protein>
<dbReference type="InterPro" id="IPR007493">
    <property type="entry name" value="DUF538"/>
</dbReference>
<dbReference type="InterPro" id="IPR036758">
    <property type="entry name" value="At5g01610-like"/>
</dbReference>
<keyword evidence="1" id="KW-0732">Signal</keyword>
<dbReference type="PANTHER" id="PTHR31676">
    <property type="entry name" value="T31J12.3 PROTEIN-RELATED"/>
    <property type="match status" value="1"/>
</dbReference>
<reference evidence="2" key="2">
    <citation type="journal article" date="2024" name="Plant">
        <title>Genomic evolution and insights into agronomic trait innovations of Sesamum species.</title>
        <authorList>
            <person name="Miao H."/>
            <person name="Wang L."/>
            <person name="Qu L."/>
            <person name="Liu H."/>
            <person name="Sun Y."/>
            <person name="Le M."/>
            <person name="Wang Q."/>
            <person name="Wei S."/>
            <person name="Zheng Y."/>
            <person name="Lin W."/>
            <person name="Duan Y."/>
            <person name="Cao H."/>
            <person name="Xiong S."/>
            <person name="Wang X."/>
            <person name="Wei L."/>
            <person name="Li C."/>
            <person name="Ma Q."/>
            <person name="Ju M."/>
            <person name="Zhao R."/>
            <person name="Li G."/>
            <person name="Mu C."/>
            <person name="Tian Q."/>
            <person name="Mei H."/>
            <person name="Zhang T."/>
            <person name="Gao T."/>
            <person name="Zhang H."/>
        </authorList>
    </citation>
    <scope>NUCLEOTIDE SEQUENCE</scope>
    <source>
        <strain evidence="2">G02</strain>
    </source>
</reference>
<sequence length="350" mass="38849">MKTLLTHLLHLTVFLVFTAASPPSTAAADSPTVYEALQSYGFPVGLLPVGVTKYKVDTATGKFSVHLKEACSFTIHGYDLNYKTTITGTISENKIKDLNGIQVKVLLFWVNIIEVTKDDDQLELSVGIASADFPVDNFYESPHCGCGFDCVNNRGKRSGEVSFKRLVPLFQRIGIGIGIGIVEFPNLSGTHRETPQLPRTGTDFDLAAIPSNRLLVDNKPENQVESNQQQNVIRRFPPLPSLSLRSRRRFDSVRSSYQLRYKSKISGYIHKDKLTDLSGVSVKVFFLWLNIVEVRRNGEKLEFSVGIASAEFGINNFYVSPQCGCGLNCKTSDELLEMGNLRTNPLVFSS</sequence>
<comment type="caution">
    <text evidence="2">The sequence shown here is derived from an EMBL/GenBank/DDBJ whole genome shotgun (WGS) entry which is preliminary data.</text>
</comment>